<dbReference type="AlphaFoldDB" id="A0A413IRP5"/>
<dbReference type="Proteomes" id="UP000286063">
    <property type="component" value="Unassembled WGS sequence"/>
</dbReference>
<feature type="signal peptide" evidence="5">
    <location>
        <begin position="1"/>
        <end position="27"/>
    </location>
</feature>
<dbReference type="PROSITE" id="PS51352">
    <property type="entry name" value="THIOREDOXIN_2"/>
    <property type="match status" value="1"/>
</dbReference>
<organism evidence="7 8">
    <name type="scientific">Butyricimonas virosa</name>
    <dbReference type="NCBI Taxonomy" id="544645"/>
    <lineage>
        <taxon>Bacteria</taxon>
        <taxon>Pseudomonadati</taxon>
        <taxon>Bacteroidota</taxon>
        <taxon>Bacteroidia</taxon>
        <taxon>Bacteroidales</taxon>
        <taxon>Odoribacteraceae</taxon>
        <taxon>Butyricimonas</taxon>
    </lineage>
</organism>
<evidence type="ECO:0000313" key="7">
    <source>
        <dbReference type="EMBL" id="RGY20161.1"/>
    </source>
</evidence>
<keyword evidence="5" id="KW-0732">Signal</keyword>
<keyword evidence="3" id="KW-1015">Disulfide bond</keyword>
<evidence type="ECO:0000256" key="4">
    <source>
        <dbReference type="ARBA" id="ARBA00023284"/>
    </source>
</evidence>
<dbReference type="InterPro" id="IPR036249">
    <property type="entry name" value="Thioredoxin-like_sf"/>
</dbReference>
<name>A0A413IRP5_9BACT</name>
<feature type="chain" id="PRO_5019335495" evidence="5">
    <location>
        <begin position="28"/>
        <end position="488"/>
    </location>
</feature>
<gene>
    <name evidence="7" type="ORF">DXA50_04700</name>
</gene>
<reference evidence="7 8" key="1">
    <citation type="submission" date="2018-08" db="EMBL/GenBank/DDBJ databases">
        <title>A genome reference for cultivated species of the human gut microbiota.</title>
        <authorList>
            <person name="Zou Y."/>
            <person name="Xue W."/>
            <person name="Luo G."/>
        </authorList>
    </citation>
    <scope>NUCLEOTIDE SEQUENCE [LARGE SCALE GENOMIC DNA]</scope>
    <source>
        <strain evidence="7 8">OF02-7</strain>
    </source>
</reference>
<dbReference type="GO" id="GO:0015035">
    <property type="term" value="F:protein-disulfide reductase activity"/>
    <property type="evidence" value="ECO:0007669"/>
    <property type="project" value="TreeGrafter"/>
</dbReference>
<accession>A0A413IRP5</accession>
<keyword evidence="4" id="KW-0676">Redox-active center</keyword>
<dbReference type="PROSITE" id="PS00194">
    <property type="entry name" value="THIOREDOXIN_1"/>
    <property type="match status" value="1"/>
</dbReference>
<dbReference type="Pfam" id="PF13899">
    <property type="entry name" value="Thioredoxin_7"/>
    <property type="match status" value="1"/>
</dbReference>
<keyword evidence="2" id="KW-0249">Electron transport</keyword>
<dbReference type="PANTHER" id="PTHR45663">
    <property type="entry name" value="GEO12009P1"/>
    <property type="match status" value="1"/>
</dbReference>
<evidence type="ECO:0000256" key="3">
    <source>
        <dbReference type="ARBA" id="ARBA00023157"/>
    </source>
</evidence>
<evidence type="ECO:0000259" key="6">
    <source>
        <dbReference type="PROSITE" id="PS51352"/>
    </source>
</evidence>
<dbReference type="OrthoDB" id="9762614at2"/>
<dbReference type="Gene3D" id="3.40.30.10">
    <property type="entry name" value="Glutaredoxin"/>
    <property type="match status" value="2"/>
</dbReference>
<protein>
    <submittedName>
        <fullName evidence="7">Thioredoxin</fullName>
    </submittedName>
</protein>
<dbReference type="InterPro" id="IPR017937">
    <property type="entry name" value="Thioredoxin_CS"/>
</dbReference>
<dbReference type="InterPro" id="IPR013766">
    <property type="entry name" value="Thioredoxin_domain"/>
</dbReference>
<keyword evidence="1" id="KW-0813">Transport</keyword>
<sequence>MSVVNELCMKRNILLIISLLACCSVFAQGVKFDALSLDQALARAQAEEKLVFVDVTASWCGPCKLMFEEVLSRKDVGEYCNEQFICIQINVDNLEGKDFRKRYEVKSIPTFFILQKDGVVRHRLQGTRNPKEFLAWLERGENETSSLFFLNLLLDQKQKMSLQNTIDYYLILKDIRKLHEADSIRNILFEQTPFEKLTDRECWPLFNEDPYGSKYFEYVVKHGDKFREKQERDRIDDYLVRGYKQEIQRLMYDCQASTEAFDLIKQIVAVLSDPDCTIISKADKIKVVLTWAKEVKAFLESDIPGMIEGMRELVELNEWQDCLWHAMKYVGLNGKDEDKERVGQFTSKMLFEFANTPVEQWDFYQKFRYLGFPISCNGKFWRNALEQVKEKNKPLLVECVRGNDAYFVTRNWAWDLSERVVYLNSLCVCVRIDMDDPEVAFLKERFEITNYPAYFLLDKNGEVKYSWEGMIGEDQVFRDSLRKGLEGL</sequence>
<evidence type="ECO:0000256" key="5">
    <source>
        <dbReference type="SAM" id="SignalP"/>
    </source>
</evidence>
<feature type="domain" description="Thioredoxin" evidence="6">
    <location>
        <begin position="14"/>
        <end position="142"/>
    </location>
</feature>
<dbReference type="PANTHER" id="PTHR45663:SF11">
    <property type="entry name" value="GEO12009P1"/>
    <property type="match status" value="1"/>
</dbReference>
<proteinExistence type="predicted"/>
<dbReference type="EMBL" id="QSCR01000004">
    <property type="protein sequence ID" value="RGY20161.1"/>
    <property type="molecule type" value="Genomic_DNA"/>
</dbReference>
<evidence type="ECO:0000313" key="8">
    <source>
        <dbReference type="Proteomes" id="UP000286063"/>
    </source>
</evidence>
<dbReference type="GO" id="GO:0005829">
    <property type="term" value="C:cytosol"/>
    <property type="evidence" value="ECO:0007669"/>
    <property type="project" value="TreeGrafter"/>
</dbReference>
<dbReference type="SUPFAM" id="SSF52833">
    <property type="entry name" value="Thioredoxin-like"/>
    <property type="match status" value="2"/>
</dbReference>
<evidence type="ECO:0000256" key="2">
    <source>
        <dbReference type="ARBA" id="ARBA00022982"/>
    </source>
</evidence>
<evidence type="ECO:0000256" key="1">
    <source>
        <dbReference type="ARBA" id="ARBA00022448"/>
    </source>
</evidence>
<dbReference type="CDD" id="cd02947">
    <property type="entry name" value="TRX_family"/>
    <property type="match status" value="1"/>
</dbReference>
<comment type="caution">
    <text evidence="7">The sequence shown here is derived from an EMBL/GenBank/DDBJ whole genome shotgun (WGS) entry which is preliminary data.</text>
</comment>
<dbReference type="GO" id="GO:0045454">
    <property type="term" value="P:cell redox homeostasis"/>
    <property type="evidence" value="ECO:0007669"/>
    <property type="project" value="TreeGrafter"/>
</dbReference>